<keyword evidence="6" id="KW-0653">Protein transport</keyword>
<name>A0A0X3P614_SCHSO</name>
<evidence type="ECO:0000256" key="6">
    <source>
        <dbReference type="ARBA" id="ARBA00022927"/>
    </source>
</evidence>
<dbReference type="PROSITE" id="PS50166">
    <property type="entry name" value="IMPORTIN_B_NT"/>
    <property type="match status" value="1"/>
</dbReference>
<dbReference type="AlphaFoldDB" id="A0A0X3P614"/>
<sequence>KAMTPSGHLRFKRRLGVGGWHVGEARLDISDFCLSKMDPTRIVEALQASLQSDQQADAEKVLLEMHKIIGFAPTLLQVVLEGGLELPVRQAGAVFFKNMVLKSWKEQESKSPDGVIAFHIHENDRESIRSVIVPAMASSPIPIQNILQVALFRILKYDFPSRFPLFVELVAGYLNSANFIEFHGSLLSVYSLVQAFDRQANDKDALSGAMNTVLPHIYERMGVLMSDTSDESLSLQKLVLKIFYRYTEYYLPTDSINEQWVSNWHTLLCSILENFNGANDDVDSAYWKRQKWAARILYCWFTRYGSPGNVQKKYKTFAEWYLKGFTHQVLASFLKVCDAYRQHIYISPKVLAETLSYFSAALCHAFSWKLLQSSFPTLLQDVIHPLLSHDNEAQEMWEDDPIEYIRYKTSVYASLHNPADAACTFISDACSKRKGILDKSMQYCIQVLSSDAKPEAKDGVLNLVGTVCDTLLKNKTYKNQLESFLITHVLPLFDAPEGYRRARACWLLGKLSRAEFGNTSLLCQAAEATRRLMCFDTDLPVRVSAANTVFALIRDQDETRKVMLSHLPDLVMQLIKLLRETEFDDLNSVLREIMIHYTTEIQPVAIHMLQELSATFVKLVGVAENGDASETNAAGDVEYNEEKEYQCLVATGVMENIETLMQVMEEQEELIASAEPVIIQLVQIILKHNVTDFYDEAFSLICSLTCTKISPLMWSVFDWLYEAYEKDAEDCFASMMPTLHNYVTVDPKGFISAPHRVEMLISMCTKSLDSDEDESNEAVHAAKMLEVLIINFRGQMDAVIPKFVELALTKLTQSSTNVELRMICLQVVIAAIVSSRSIVLPILSTHNWPGTETPIIENFLRIWLENISRFTGLHDRRVCVLGLCTLLSLRDEERPPAVNKLSTQYLPALLLLLNGLKDAYALKAQEENEDDDDEDDDDDDDDDDDEDQAEEALESDEDVIDEEGARYLELLEAVEADASDSDDDDDDFDADSVLEEFDTDLDKDECKMDEYVTFYQLMTDMEQSHPGWYQQLVAPLSEAQKTEFKNIAETALKCIHQKQSKEIEKAGGYSFQQTDVPSSFDFSGNPPPGV</sequence>
<dbReference type="GO" id="GO:0005829">
    <property type="term" value="C:cytosol"/>
    <property type="evidence" value="ECO:0007669"/>
    <property type="project" value="TreeGrafter"/>
</dbReference>
<evidence type="ECO:0000313" key="10">
    <source>
        <dbReference type="EMBL" id="JAP47309.1"/>
    </source>
</evidence>
<dbReference type="GO" id="GO:0005635">
    <property type="term" value="C:nuclear envelope"/>
    <property type="evidence" value="ECO:0007669"/>
    <property type="project" value="TreeGrafter"/>
</dbReference>
<dbReference type="EMBL" id="GEEE01015916">
    <property type="protein sequence ID" value="JAP47309.1"/>
    <property type="molecule type" value="Transcribed_RNA"/>
</dbReference>
<protein>
    <recommendedName>
        <fullName evidence="9">Importin N-terminal domain-containing protein</fullName>
    </recommendedName>
</protein>
<accession>A0A0X3P614</accession>
<dbReference type="Pfam" id="PF25758">
    <property type="entry name" value="TPR_IPO11"/>
    <property type="match status" value="1"/>
</dbReference>
<organism evidence="10">
    <name type="scientific">Schistocephalus solidus</name>
    <name type="common">Tapeworm</name>
    <dbReference type="NCBI Taxonomy" id="70667"/>
    <lineage>
        <taxon>Eukaryota</taxon>
        <taxon>Metazoa</taxon>
        <taxon>Spiralia</taxon>
        <taxon>Lophotrochozoa</taxon>
        <taxon>Platyhelminthes</taxon>
        <taxon>Cestoda</taxon>
        <taxon>Eucestoda</taxon>
        <taxon>Diphyllobothriidea</taxon>
        <taxon>Diphyllobothriidae</taxon>
        <taxon>Schistocephalus</taxon>
    </lineage>
</organism>
<feature type="compositionally biased region" description="Polar residues" evidence="8">
    <location>
        <begin position="1070"/>
        <end position="1082"/>
    </location>
</feature>
<feature type="region of interest" description="Disordered" evidence="8">
    <location>
        <begin position="1067"/>
        <end position="1090"/>
    </location>
</feature>
<dbReference type="InterPro" id="IPR001494">
    <property type="entry name" value="Importin-beta_N"/>
</dbReference>
<dbReference type="GO" id="GO:0006606">
    <property type="term" value="P:protein import into nucleus"/>
    <property type="evidence" value="ECO:0007669"/>
    <property type="project" value="TreeGrafter"/>
</dbReference>
<feature type="compositionally biased region" description="Acidic residues" evidence="8">
    <location>
        <begin position="927"/>
        <end position="961"/>
    </location>
</feature>
<comment type="subcellular location">
    <subcellularLocation>
        <location evidence="2">Cytoplasm</location>
    </subcellularLocation>
    <subcellularLocation>
        <location evidence="1">Nucleus</location>
    </subcellularLocation>
</comment>
<keyword evidence="4" id="KW-0813">Transport</keyword>
<dbReference type="InterPro" id="IPR011989">
    <property type="entry name" value="ARM-like"/>
</dbReference>
<dbReference type="Pfam" id="PF03810">
    <property type="entry name" value="IBN_N"/>
    <property type="match status" value="1"/>
</dbReference>
<evidence type="ECO:0000256" key="3">
    <source>
        <dbReference type="ARBA" id="ARBA00007991"/>
    </source>
</evidence>
<dbReference type="InterPro" id="IPR016024">
    <property type="entry name" value="ARM-type_fold"/>
</dbReference>
<dbReference type="InterPro" id="IPR058669">
    <property type="entry name" value="TPR_IPO7/11-like"/>
</dbReference>
<dbReference type="GO" id="GO:0031267">
    <property type="term" value="F:small GTPase binding"/>
    <property type="evidence" value="ECO:0007669"/>
    <property type="project" value="InterPro"/>
</dbReference>
<evidence type="ECO:0000256" key="1">
    <source>
        <dbReference type="ARBA" id="ARBA00004123"/>
    </source>
</evidence>
<evidence type="ECO:0000259" key="9">
    <source>
        <dbReference type="PROSITE" id="PS50166"/>
    </source>
</evidence>
<dbReference type="Gene3D" id="1.25.10.10">
    <property type="entry name" value="Leucine-rich Repeat Variant"/>
    <property type="match status" value="1"/>
</dbReference>
<dbReference type="PANTHER" id="PTHR10997">
    <property type="entry name" value="IMPORTIN-7, 8, 11"/>
    <property type="match status" value="1"/>
</dbReference>
<dbReference type="PANTHER" id="PTHR10997:SF18">
    <property type="entry name" value="D-IMPORTIN 7_RANBP7"/>
    <property type="match status" value="1"/>
</dbReference>
<gene>
    <name evidence="10" type="ORF">TR113967</name>
</gene>
<feature type="non-terminal residue" evidence="10">
    <location>
        <position position="1"/>
    </location>
</feature>
<dbReference type="SUPFAM" id="SSF48371">
    <property type="entry name" value="ARM repeat"/>
    <property type="match status" value="1"/>
</dbReference>
<reference evidence="10" key="1">
    <citation type="submission" date="2016-01" db="EMBL/GenBank/DDBJ databases">
        <title>Reference transcriptome for the parasite Schistocephalus solidus: insights into the molecular evolution of parasitism.</title>
        <authorList>
            <person name="Hebert F.O."/>
            <person name="Grambauer S."/>
            <person name="Barber I."/>
            <person name="Landry C.R."/>
            <person name="Aubin-Horth N."/>
        </authorList>
    </citation>
    <scope>NUCLEOTIDE SEQUENCE</scope>
</reference>
<evidence type="ECO:0000256" key="7">
    <source>
        <dbReference type="ARBA" id="ARBA00023242"/>
    </source>
</evidence>
<evidence type="ECO:0000256" key="2">
    <source>
        <dbReference type="ARBA" id="ARBA00004496"/>
    </source>
</evidence>
<comment type="similarity">
    <text evidence="3">Belongs to the importin beta family.</text>
</comment>
<keyword evidence="5" id="KW-0963">Cytoplasm</keyword>
<keyword evidence="7" id="KW-0539">Nucleus</keyword>
<feature type="region of interest" description="Disordered" evidence="8">
    <location>
        <begin position="925"/>
        <end position="961"/>
    </location>
</feature>
<evidence type="ECO:0000256" key="4">
    <source>
        <dbReference type="ARBA" id="ARBA00022448"/>
    </source>
</evidence>
<proteinExistence type="inferred from homology"/>
<dbReference type="SMART" id="SM00913">
    <property type="entry name" value="IBN_N"/>
    <property type="match status" value="1"/>
</dbReference>
<evidence type="ECO:0000256" key="8">
    <source>
        <dbReference type="SAM" id="MobiDB-lite"/>
    </source>
</evidence>
<evidence type="ECO:0000256" key="5">
    <source>
        <dbReference type="ARBA" id="ARBA00022490"/>
    </source>
</evidence>
<feature type="domain" description="Importin N-terminal" evidence="9">
    <location>
        <begin position="58"/>
        <end position="138"/>
    </location>
</feature>